<sequence>MSFTILFRGYRGMRMKEAITKEVNALKSVIKVIEEHKLESEYPNEKLVKRIETLEKLKLDRKQSEASHSSKTQQQSKLQKFIGNKRPRKTAPAGPAATPGIAATSSTAPAFQQSHLQPAGAPLGVPGNAMPTQPYVYPSESHIPSGYYDRPIAYAGYGLLPQYHPPYYPK</sequence>
<keyword evidence="8" id="KW-1185">Reference proteome</keyword>
<dbReference type="PANTHER" id="PTHR31791:SF47">
    <property type="entry name" value="INACTIVE FRIGIDA-LIKE PROTEIN 2"/>
    <property type="match status" value="1"/>
</dbReference>
<reference evidence="7 8" key="1">
    <citation type="submission" date="2019-07" db="EMBL/GenBank/DDBJ databases">
        <title>De Novo Assembly of kiwifruit Actinidia rufa.</title>
        <authorList>
            <person name="Sugita-Konishi S."/>
            <person name="Sato K."/>
            <person name="Mori E."/>
            <person name="Abe Y."/>
            <person name="Kisaki G."/>
            <person name="Hamano K."/>
            <person name="Suezawa K."/>
            <person name="Otani M."/>
            <person name="Fukuda T."/>
            <person name="Manabe T."/>
            <person name="Gomi K."/>
            <person name="Tabuchi M."/>
            <person name="Akimitsu K."/>
            <person name="Kataoka I."/>
        </authorList>
    </citation>
    <scope>NUCLEOTIDE SEQUENCE [LARGE SCALE GENOMIC DNA]</scope>
    <source>
        <strain evidence="8">cv. Fuchu</strain>
    </source>
</reference>
<name>A0A7J0G2M6_9ERIC</name>
<proteinExistence type="inferred from homology"/>
<feature type="compositionally biased region" description="Low complexity" evidence="6">
    <location>
        <begin position="67"/>
        <end position="80"/>
    </location>
</feature>
<protein>
    <recommendedName>
        <fullName evidence="5">FRIGIDA-like protein</fullName>
    </recommendedName>
</protein>
<evidence type="ECO:0000256" key="5">
    <source>
        <dbReference type="RuleBase" id="RU364012"/>
    </source>
</evidence>
<dbReference type="InterPro" id="IPR012474">
    <property type="entry name" value="Frigida"/>
</dbReference>
<evidence type="ECO:0000313" key="8">
    <source>
        <dbReference type="Proteomes" id="UP000585474"/>
    </source>
</evidence>
<feature type="compositionally biased region" description="Low complexity" evidence="6">
    <location>
        <begin position="90"/>
        <end position="110"/>
    </location>
</feature>
<gene>
    <name evidence="7" type="ORF">Acr_17g0006070</name>
</gene>
<comment type="caution">
    <text evidence="7">The sequence shown here is derived from an EMBL/GenBank/DDBJ whole genome shotgun (WGS) entry which is preliminary data.</text>
</comment>
<evidence type="ECO:0000256" key="4">
    <source>
        <dbReference type="ARBA" id="ARBA00023089"/>
    </source>
</evidence>
<dbReference type="Pfam" id="PF07899">
    <property type="entry name" value="Frigida"/>
    <property type="match status" value="1"/>
</dbReference>
<accession>A0A7J0G2M6</accession>
<keyword evidence="2 5" id="KW-0217">Developmental protein</keyword>
<dbReference type="OrthoDB" id="1166059at2759"/>
<organism evidence="7 8">
    <name type="scientific">Actinidia rufa</name>
    <dbReference type="NCBI Taxonomy" id="165716"/>
    <lineage>
        <taxon>Eukaryota</taxon>
        <taxon>Viridiplantae</taxon>
        <taxon>Streptophyta</taxon>
        <taxon>Embryophyta</taxon>
        <taxon>Tracheophyta</taxon>
        <taxon>Spermatophyta</taxon>
        <taxon>Magnoliopsida</taxon>
        <taxon>eudicotyledons</taxon>
        <taxon>Gunneridae</taxon>
        <taxon>Pentapetalae</taxon>
        <taxon>asterids</taxon>
        <taxon>Ericales</taxon>
        <taxon>Actinidiaceae</taxon>
        <taxon>Actinidia</taxon>
    </lineage>
</organism>
<evidence type="ECO:0000256" key="2">
    <source>
        <dbReference type="ARBA" id="ARBA00022473"/>
    </source>
</evidence>
<evidence type="ECO:0000256" key="3">
    <source>
        <dbReference type="ARBA" id="ARBA00022782"/>
    </source>
</evidence>
<keyword evidence="3 5" id="KW-0221">Differentiation</keyword>
<evidence type="ECO:0000256" key="1">
    <source>
        <dbReference type="ARBA" id="ARBA00008956"/>
    </source>
</evidence>
<dbReference type="GO" id="GO:0030154">
    <property type="term" value="P:cell differentiation"/>
    <property type="evidence" value="ECO:0007669"/>
    <property type="project" value="UniProtKB-KW"/>
</dbReference>
<comment type="similarity">
    <text evidence="1 5">Belongs to the Frigida family.</text>
</comment>
<keyword evidence="4 5" id="KW-0287">Flowering</keyword>
<dbReference type="GO" id="GO:0009908">
    <property type="term" value="P:flower development"/>
    <property type="evidence" value="ECO:0007669"/>
    <property type="project" value="UniProtKB-KW"/>
</dbReference>
<evidence type="ECO:0000313" key="7">
    <source>
        <dbReference type="EMBL" id="GFZ05035.1"/>
    </source>
</evidence>
<feature type="region of interest" description="Disordered" evidence="6">
    <location>
        <begin position="60"/>
        <end position="126"/>
    </location>
</feature>
<dbReference type="PANTHER" id="PTHR31791">
    <property type="entry name" value="FRIGIDA-LIKE PROTEIN 3-RELATED"/>
    <property type="match status" value="1"/>
</dbReference>
<dbReference type="Proteomes" id="UP000585474">
    <property type="component" value="Unassembled WGS sequence"/>
</dbReference>
<dbReference type="EMBL" id="BJWL01000017">
    <property type="protein sequence ID" value="GFZ05035.1"/>
    <property type="molecule type" value="Genomic_DNA"/>
</dbReference>
<dbReference type="AlphaFoldDB" id="A0A7J0G2M6"/>
<evidence type="ECO:0000256" key="6">
    <source>
        <dbReference type="SAM" id="MobiDB-lite"/>
    </source>
</evidence>